<sequence length="165" mass="18713">MRLFEPRSRLSLMADLGPIVDLRQSPTALRVQRGVMRLLRETYDMACFAEVTLRSGRRADVLGVGPKGEIWIVEIKSSLIDFQVDKKWHEYREFSDRFFFAKPPELDGDIFPDTEGMIVADGHDGAILRDSPLTPMAGARRKALMLKLARMGANRIHMLMDPGPK</sequence>
<dbReference type="Proteomes" id="UP000033519">
    <property type="component" value="Unassembled WGS sequence"/>
</dbReference>
<organism evidence="1 2">
    <name type="scientific">Devosia psychrophila</name>
    <dbReference type="NCBI Taxonomy" id="728005"/>
    <lineage>
        <taxon>Bacteria</taxon>
        <taxon>Pseudomonadati</taxon>
        <taxon>Pseudomonadota</taxon>
        <taxon>Alphaproteobacteria</taxon>
        <taxon>Hyphomicrobiales</taxon>
        <taxon>Devosiaceae</taxon>
        <taxon>Devosia</taxon>
    </lineage>
</organism>
<proteinExistence type="predicted"/>
<keyword evidence="2" id="KW-1185">Reference proteome</keyword>
<evidence type="ECO:0000313" key="1">
    <source>
        <dbReference type="EMBL" id="KKC33002.1"/>
    </source>
</evidence>
<evidence type="ECO:0000313" key="2">
    <source>
        <dbReference type="Proteomes" id="UP000033519"/>
    </source>
</evidence>
<gene>
    <name evidence="1" type="ORF">WH91_10885</name>
</gene>
<dbReference type="EMBL" id="LAPV01000122">
    <property type="protein sequence ID" value="KKC33002.1"/>
    <property type="molecule type" value="Genomic_DNA"/>
</dbReference>
<comment type="caution">
    <text evidence="1">The sequence shown here is derived from an EMBL/GenBank/DDBJ whole genome shotgun (WGS) entry which is preliminary data.</text>
</comment>
<accession>A0ABR5DYA0</accession>
<name>A0ABR5DYA0_9HYPH</name>
<protein>
    <recommendedName>
        <fullName evidence="3">DNA repair protein MmcB-related protein</fullName>
    </recommendedName>
</protein>
<evidence type="ECO:0008006" key="3">
    <source>
        <dbReference type="Google" id="ProtNLM"/>
    </source>
</evidence>
<reference evidence="1 2" key="1">
    <citation type="submission" date="2015-03" db="EMBL/GenBank/DDBJ databases">
        <authorList>
            <person name="Lepp D."/>
            <person name="Hassan Y.I."/>
            <person name="Li X.-Z."/>
            <person name="Zhou T."/>
        </authorList>
    </citation>
    <scope>NUCLEOTIDE SEQUENCE [LARGE SCALE GENOMIC DNA]</scope>
    <source>
        <strain evidence="1 2">Cr7-05</strain>
    </source>
</reference>
<dbReference type="PIRSF" id="PIRSF031796">
    <property type="entry name" value="UPC031796"/>
    <property type="match status" value="1"/>
</dbReference>
<dbReference type="Pfam" id="PF06319">
    <property type="entry name" value="MmcB-like"/>
    <property type="match status" value="1"/>
</dbReference>
<dbReference type="InterPro" id="IPR009394">
    <property type="entry name" value="MmcB-like"/>
</dbReference>